<keyword evidence="3" id="KW-1185">Reference proteome</keyword>
<name>A0ABD0NAE2_CIRMR</name>
<proteinExistence type="predicted"/>
<evidence type="ECO:0000313" key="3">
    <source>
        <dbReference type="Proteomes" id="UP001529510"/>
    </source>
</evidence>
<feature type="region of interest" description="Disordered" evidence="1">
    <location>
        <begin position="34"/>
        <end position="57"/>
    </location>
</feature>
<organism evidence="2 3">
    <name type="scientific">Cirrhinus mrigala</name>
    <name type="common">Mrigala</name>
    <dbReference type="NCBI Taxonomy" id="683832"/>
    <lineage>
        <taxon>Eukaryota</taxon>
        <taxon>Metazoa</taxon>
        <taxon>Chordata</taxon>
        <taxon>Craniata</taxon>
        <taxon>Vertebrata</taxon>
        <taxon>Euteleostomi</taxon>
        <taxon>Actinopterygii</taxon>
        <taxon>Neopterygii</taxon>
        <taxon>Teleostei</taxon>
        <taxon>Ostariophysi</taxon>
        <taxon>Cypriniformes</taxon>
        <taxon>Cyprinidae</taxon>
        <taxon>Labeoninae</taxon>
        <taxon>Labeonini</taxon>
        <taxon>Cirrhinus</taxon>
    </lineage>
</organism>
<dbReference type="Proteomes" id="UP001529510">
    <property type="component" value="Unassembled WGS sequence"/>
</dbReference>
<evidence type="ECO:0000256" key="1">
    <source>
        <dbReference type="SAM" id="MobiDB-lite"/>
    </source>
</evidence>
<accession>A0ABD0NAE2</accession>
<feature type="non-terminal residue" evidence="2">
    <location>
        <position position="57"/>
    </location>
</feature>
<protein>
    <submittedName>
        <fullName evidence="2">Uncharacterized protein</fullName>
    </submittedName>
</protein>
<comment type="caution">
    <text evidence="2">The sequence shown here is derived from an EMBL/GenBank/DDBJ whole genome shotgun (WGS) entry which is preliminary data.</text>
</comment>
<dbReference type="AlphaFoldDB" id="A0ABD0NAE2"/>
<gene>
    <name evidence="2" type="ORF">M9458_046606</name>
</gene>
<sequence length="57" mass="6119">MGMEVFATLAGAAIQGQIVGVHHAKRTHVCSLQNDTEWPSGNHTDSLDDVSNSLRNT</sequence>
<evidence type="ECO:0000313" key="2">
    <source>
        <dbReference type="EMBL" id="KAL0158530.1"/>
    </source>
</evidence>
<reference evidence="2 3" key="1">
    <citation type="submission" date="2024-05" db="EMBL/GenBank/DDBJ databases">
        <title>Genome sequencing and assembly of Indian major carp, Cirrhinus mrigala (Hamilton, 1822).</title>
        <authorList>
            <person name="Mohindra V."/>
            <person name="Chowdhury L.M."/>
            <person name="Lal K."/>
            <person name="Jena J.K."/>
        </authorList>
    </citation>
    <scope>NUCLEOTIDE SEQUENCE [LARGE SCALE GENOMIC DNA]</scope>
    <source>
        <strain evidence="2">CM1030</strain>
        <tissue evidence="2">Blood</tissue>
    </source>
</reference>
<dbReference type="EMBL" id="JAMKFB020000023">
    <property type="protein sequence ID" value="KAL0158530.1"/>
    <property type="molecule type" value="Genomic_DNA"/>
</dbReference>